<feature type="transmembrane region" description="Helical" evidence="7">
    <location>
        <begin position="23"/>
        <end position="45"/>
    </location>
</feature>
<accession>A0A098AUA7</accession>
<feature type="transmembrane region" description="Helical" evidence="7">
    <location>
        <begin position="57"/>
        <end position="80"/>
    </location>
</feature>
<proteinExistence type="predicted"/>
<dbReference type="AlphaFoldDB" id="A0A098AUA7"/>
<keyword evidence="3" id="KW-0997">Cell inner membrane</keyword>
<dbReference type="InterPro" id="IPR004681">
    <property type="entry name" value="TRAP_DctM"/>
</dbReference>
<dbReference type="PANTHER" id="PTHR33362">
    <property type="entry name" value="SIALIC ACID TRAP TRANSPORTER PERMEASE PROTEIN SIAT-RELATED"/>
    <property type="match status" value="1"/>
</dbReference>
<dbReference type="EMBL" id="LK996038">
    <property type="protein sequence ID" value="CDV96405.1"/>
    <property type="molecule type" value="Genomic_DNA"/>
</dbReference>
<dbReference type="GO" id="GO:0022857">
    <property type="term" value="F:transmembrane transporter activity"/>
    <property type="evidence" value="ECO:0007669"/>
    <property type="project" value="TreeGrafter"/>
</dbReference>
<evidence type="ECO:0000256" key="4">
    <source>
        <dbReference type="ARBA" id="ARBA00022692"/>
    </source>
</evidence>
<keyword evidence="4 7" id="KW-0812">Transmembrane</keyword>
<keyword evidence="2" id="KW-1003">Cell membrane</keyword>
<dbReference type="InterPro" id="IPR010656">
    <property type="entry name" value="DctM"/>
</dbReference>
<sequence length="82" mass="8599">MLALGSVFLVALRQGNYDDIFSYGLISTSSSLSSLIPPGVAMILYATITGTSVQDVFLVGLSMGIVFGVILAAYGVFYAIKL</sequence>
<evidence type="ECO:0000256" key="6">
    <source>
        <dbReference type="ARBA" id="ARBA00023136"/>
    </source>
</evidence>
<organism evidence="9">
    <name type="scientific">Desulfitobacterium hafniense</name>
    <name type="common">Desulfitobacterium frappieri</name>
    <dbReference type="NCBI Taxonomy" id="49338"/>
    <lineage>
        <taxon>Bacteria</taxon>
        <taxon>Bacillati</taxon>
        <taxon>Bacillota</taxon>
        <taxon>Clostridia</taxon>
        <taxon>Eubacteriales</taxon>
        <taxon>Desulfitobacteriaceae</taxon>
        <taxon>Desulfitobacterium</taxon>
    </lineage>
</organism>
<dbReference type="GO" id="GO:0005886">
    <property type="term" value="C:plasma membrane"/>
    <property type="evidence" value="ECO:0007669"/>
    <property type="project" value="UniProtKB-SubCell"/>
</dbReference>
<dbReference type="PATRIC" id="fig|49338.4.peg.5819"/>
<gene>
    <name evidence="9" type="ORF">DPCES_5407</name>
</gene>
<feature type="domain" description="TRAP C4-dicarboxylate transport system permease DctM subunit" evidence="8">
    <location>
        <begin position="2"/>
        <end position="80"/>
    </location>
</feature>
<evidence type="ECO:0000313" key="9">
    <source>
        <dbReference type="EMBL" id="CDV96405.1"/>
    </source>
</evidence>
<evidence type="ECO:0000256" key="2">
    <source>
        <dbReference type="ARBA" id="ARBA00022475"/>
    </source>
</evidence>
<reference evidence="9" key="1">
    <citation type="submission" date="2014-07" db="EMBL/GenBank/DDBJ databases">
        <authorList>
            <person name="Hornung V.Bastian."/>
        </authorList>
    </citation>
    <scope>NUCLEOTIDE SEQUENCE</scope>
    <source>
        <strain evidence="9">PCE-S</strain>
    </source>
</reference>
<dbReference type="PANTHER" id="PTHR33362:SF3">
    <property type="entry name" value="SIALIC ACID TRAP TRANSPORTER PERMEASE PROTEIN SIAT"/>
    <property type="match status" value="1"/>
</dbReference>
<keyword evidence="5 7" id="KW-1133">Transmembrane helix</keyword>
<dbReference type="Pfam" id="PF06808">
    <property type="entry name" value="DctM"/>
    <property type="match status" value="1"/>
</dbReference>
<comment type="subcellular location">
    <subcellularLocation>
        <location evidence="1">Cell inner membrane</location>
        <topology evidence="1">Multi-pass membrane protein</topology>
    </subcellularLocation>
</comment>
<evidence type="ECO:0000256" key="1">
    <source>
        <dbReference type="ARBA" id="ARBA00004429"/>
    </source>
</evidence>
<evidence type="ECO:0000256" key="5">
    <source>
        <dbReference type="ARBA" id="ARBA00022989"/>
    </source>
</evidence>
<keyword evidence="6 7" id="KW-0472">Membrane</keyword>
<evidence type="ECO:0000256" key="3">
    <source>
        <dbReference type="ARBA" id="ARBA00022519"/>
    </source>
</evidence>
<protein>
    <submittedName>
        <fullName evidence="9">DctM-like transporters</fullName>
    </submittedName>
</protein>
<evidence type="ECO:0000256" key="7">
    <source>
        <dbReference type="SAM" id="Phobius"/>
    </source>
</evidence>
<name>A0A098AUA7_DESHA</name>
<evidence type="ECO:0000259" key="8">
    <source>
        <dbReference type="Pfam" id="PF06808"/>
    </source>
</evidence>